<dbReference type="Pfam" id="PF06985">
    <property type="entry name" value="HET"/>
    <property type="match status" value="1"/>
</dbReference>
<dbReference type="InterPro" id="IPR010730">
    <property type="entry name" value="HET"/>
</dbReference>
<name>A0AA39Z2C2_9PEZI</name>
<evidence type="ECO:0000259" key="2">
    <source>
        <dbReference type="Pfam" id="PF06985"/>
    </source>
</evidence>
<feature type="compositionally biased region" description="Polar residues" evidence="1">
    <location>
        <begin position="1"/>
        <end position="10"/>
    </location>
</feature>
<dbReference type="PANTHER" id="PTHR24148">
    <property type="entry name" value="ANKYRIN REPEAT DOMAIN-CONTAINING PROTEIN 39 HOMOLOG-RELATED"/>
    <property type="match status" value="1"/>
</dbReference>
<dbReference type="InterPro" id="IPR052895">
    <property type="entry name" value="HetReg/Transcr_Mod"/>
</dbReference>
<keyword evidence="4" id="KW-1185">Reference proteome</keyword>
<evidence type="ECO:0000256" key="1">
    <source>
        <dbReference type="SAM" id="MobiDB-lite"/>
    </source>
</evidence>
<evidence type="ECO:0000313" key="3">
    <source>
        <dbReference type="EMBL" id="KAK0662115.1"/>
    </source>
</evidence>
<accession>A0AA39Z2C2</accession>
<protein>
    <submittedName>
        <fullName evidence="3">Heterokaryon incompatibility protein-domain-containing protein</fullName>
    </submittedName>
</protein>
<reference evidence="3" key="1">
    <citation type="submission" date="2023-06" db="EMBL/GenBank/DDBJ databases">
        <title>Genome-scale phylogeny and comparative genomics of the fungal order Sordariales.</title>
        <authorList>
            <consortium name="Lawrence Berkeley National Laboratory"/>
            <person name="Hensen N."/>
            <person name="Bonometti L."/>
            <person name="Westerberg I."/>
            <person name="Brannstrom I.O."/>
            <person name="Guillou S."/>
            <person name="Cros-Aarteil S."/>
            <person name="Calhoun S."/>
            <person name="Haridas S."/>
            <person name="Kuo A."/>
            <person name="Mondo S."/>
            <person name="Pangilinan J."/>
            <person name="Riley R."/>
            <person name="Labutti K."/>
            <person name="Andreopoulos B."/>
            <person name="Lipzen A."/>
            <person name="Chen C."/>
            <person name="Yanf M."/>
            <person name="Daum C."/>
            <person name="Ng V."/>
            <person name="Clum A."/>
            <person name="Steindorff A."/>
            <person name="Ohm R."/>
            <person name="Martin F."/>
            <person name="Silar P."/>
            <person name="Natvig D."/>
            <person name="Lalanne C."/>
            <person name="Gautier V."/>
            <person name="Ament-Velasquez S.L."/>
            <person name="Kruys A."/>
            <person name="Hutchinson M.I."/>
            <person name="Powell A.J."/>
            <person name="Barry K."/>
            <person name="Miller A.N."/>
            <person name="Grigoriev I.V."/>
            <person name="Debuchy R."/>
            <person name="Gladieux P."/>
            <person name="Thoren M.H."/>
            <person name="Johannesson H."/>
        </authorList>
    </citation>
    <scope>NUCLEOTIDE SEQUENCE</scope>
    <source>
        <strain evidence="3">CBS 307.81</strain>
    </source>
</reference>
<proteinExistence type="predicted"/>
<comment type="caution">
    <text evidence="3">The sequence shown here is derived from an EMBL/GenBank/DDBJ whole genome shotgun (WGS) entry which is preliminary data.</text>
</comment>
<dbReference type="AlphaFoldDB" id="A0AA39Z2C2"/>
<dbReference type="Proteomes" id="UP001174997">
    <property type="component" value="Unassembled WGS sequence"/>
</dbReference>
<feature type="region of interest" description="Disordered" evidence="1">
    <location>
        <begin position="1"/>
        <end position="23"/>
    </location>
</feature>
<dbReference type="EMBL" id="JAULSY010000143">
    <property type="protein sequence ID" value="KAK0662115.1"/>
    <property type="molecule type" value="Genomic_DNA"/>
</dbReference>
<evidence type="ECO:0000313" key="4">
    <source>
        <dbReference type="Proteomes" id="UP001174997"/>
    </source>
</evidence>
<organism evidence="3 4">
    <name type="scientific">Cercophora samala</name>
    <dbReference type="NCBI Taxonomy" id="330535"/>
    <lineage>
        <taxon>Eukaryota</taxon>
        <taxon>Fungi</taxon>
        <taxon>Dikarya</taxon>
        <taxon>Ascomycota</taxon>
        <taxon>Pezizomycotina</taxon>
        <taxon>Sordariomycetes</taxon>
        <taxon>Sordariomycetidae</taxon>
        <taxon>Sordariales</taxon>
        <taxon>Lasiosphaeriaceae</taxon>
        <taxon>Cercophora</taxon>
    </lineage>
</organism>
<gene>
    <name evidence="3" type="ORF">QBC41DRAFT_329867</name>
</gene>
<feature type="domain" description="Heterokaryon incompatibility" evidence="2">
    <location>
        <begin position="79"/>
        <end position="220"/>
    </location>
</feature>
<dbReference type="PANTHER" id="PTHR24148:SF73">
    <property type="entry name" value="HET DOMAIN PROTEIN (AFU_ORTHOLOGUE AFUA_8G01020)"/>
    <property type="match status" value="1"/>
</dbReference>
<sequence length="434" mass="48670">MGNSVSNTVKGATPDLDLQQPQPWVGPAGTSLNCGISYEPLRERQSIRLLKLHLPCDPDNPEIECTLTEHFMPDCQNKYVALSYTWGDSTARKQIKVNGRPAFITENLYEALTHILSLDGDLASLLESHDLWVDALCINQQDAAEKSVQVANMLDVFSNADWVVAWMGPSADGSDELLQGMRKAVTVDTPESDLVLDLSPQALKAFLDRGWWNRMWILQEFMMSRKIWFLCGQSSVDADVLTITAHRWLLYLSQAPNVDVEPELRDLLTVRMTLMIGRDILSWKGMSFPMIYWIDIAKEAQCTDPRDKIFALLGLMWAGEKEDLICDYNASPCEVFSSAIRVMALHYEEEITTKVVKMVNAWKLDDHRGGSKLQEHDPLEPHVPARQTCDGIACSSQFLCISIPEHVQMSGRELLRNIINEGLAKKQSASSGGS</sequence>